<sequence length="253" mass="28817">MKYFNSTNVLFCLCFTLFSCSSLEEIQIQPESYANDNPLTYQPSVISASVVIPLKDIEQKANELAEQGYSDEDSDEFHEQYRAKTKNPLYDPNKWLYTNNPLYNSRKWLKACFLGGCIKTKNPAYNPTKKIKTKNPLYDPNKWLYADTVAVNIGYTWAYKVGKFADKKIQFTSLVDNTLRLTLPIELKGSVGFKGDGAKALSLTKKNLSAGIELYVDTKIDLTTNWCPIIDLDYSYKWLSAPKLSRLMNFGSI</sequence>
<dbReference type="EMBL" id="JAKKSL010000007">
    <property type="protein sequence ID" value="MCI2286172.1"/>
    <property type="molecule type" value="Genomic_DNA"/>
</dbReference>
<proteinExistence type="predicted"/>
<keyword evidence="2" id="KW-1185">Reference proteome</keyword>
<dbReference type="Proteomes" id="UP001139646">
    <property type="component" value="Unassembled WGS sequence"/>
</dbReference>
<comment type="caution">
    <text evidence="1">The sequence shown here is derived from an EMBL/GenBank/DDBJ whole genome shotgun (WGS) entry which is preliminary data.</text>
</comment>
<organism evidence="1 2">
    <name type="scientific">Colwellia maritima</name>
    <dbReference type="NCBI Taxonomy" id="2912588"/>
    <lineage>
        <taxon>Bacteria</taxon>
        <taxon>Pseudomonadati</taxon>
        <taxon>Pseudomonadota</taxon>
        <taxon>Gammaproteobacteria</taxon>
        <taxon>Alteromonadales</taxon>
        <taxon>Colwelliaceae</taxon>
        <taxon>Colwellia</taxon>
    </lineage>
</organism>
<reference evidence="1" key="1">
    <citation type="submission" date="2022-01" db="EMBL/GenBank/DDBJ databases">
        <title>Colwellia maritima, isolated from seawater.</title>
        <authorList>
            <person name="Kristyanto S."/>
            <person name="Jung J."/>
            <person name="Jeon C.O."/>
        </authorList>
    </citation>
    <scope>NUCLEOTIDE SEQUENCE</scope>
    <source>
        <strain evidence="1">MSW7</strain>
    </source>
</reference>
<dbReference type="RefSeq" id="WP_242289453.1">
    <property type="nucleotide sequence ID" value="NZ_JAKKSL010000007.1"/>
</dbReference>
<evidence type="ECO:0000313" key="2">
    <source>
        <dbReference type="Proteomes" id="UP001139646"/>
    </source>
</evidence>
<dbReference type="PROSITE" id="PS51257">
    <property type="entry name" value="PROKAR_LIPOPROTEIN"/>
    <property type="match status" value="1"/>
</dbReference>
<protein>
    <submittedName>
        <fullName evidence="1">DUF4403 family protein</fullName>
    </submittedName>
</protein>
<accession>A0ABS9XAY6</accession>
<evidence type="ECO:0000313" key="1">
    <source>
        <dbReference type="EMBL" id="MCI2286172.1"/>
    </source>
</evidence>
<gene>
    <name evidence="1" type="ORF">L3081_25500</name>
</gene>
<name>A0ABS9XAY6_9GAMM</name>